<feature type="compositionally biased region" description="Low complexity" evidence="5">
    <location>
        <begin position="550"/>
        <end position="565"/>
    </location>
</feature>
<accession>A0ABN2L2K2</accession>
<dbReference type="SMART" id="SM00382">
    <property type="entry name" value="AAA"/>
    <property type="match status" value="2"/>
</dbReference>
<dbReference type="RefSeq" id="WP_344124491.1">
    <property type="nucleotide sequence ID" value="NZ_BAAAOA010000046.1"/>
</dbReference>
<evidence type="ECO:0000313" key="8">
    <source>
        <dbReference type="Proteomes" id="UP001501204"/>
    </source>
</evidence>
<feature type="compositionally biased region" description="Basic and acidic residues" evidence="5">
    <location>
        <begin position="322"/>
        <end position="331"/>
    </location>
</feature>
<dbReference type="CDD" id="cd03225">
    <property type="entry name" value="ABC_cobalt_CbiO_domain1"/>
    <property type="match status" value="2"/>
</dbReference>
<organism evidence="7 8">
    <name type="scientific">Kocuria aegyptia</name>
    <dbReference type="NCBI Taxonomy" id="330943"/>
    <lineage>
        <taxon>Bacteria</taxon>
        <taxon>Bacillati</taxon>
        <taxon>Actinomycetota</taxon>
        <taxon>Actinomycetes</taxon>
        <taxon>Micrococcales</taxon>
        <taxon>Micrococcaceae</taxon>
        <taxon>Kocuria</taxon>
    </lineage>
</organism>
<evidence type="ECO:0000259" key="6">
    <source>
        <dbReference type="PROSITE" id="PS50893"/>
    </source>
</evidence>
<dbReference type="Pfam" id="PF00005">
    <property type="entry name" value="ABC_tran"/>
    <property type="match status" value="2"/>
</dbReference>
<feature type="region of interest" description="Disordered" evidence="5">
    <location>
        <begin position="550"/>
        <end position="585"/>
    </location>
</feature>
<feature type="region of interest" description="Disordered" evidence="5">
    <location>
        <begin position="264"/>
        <end position="331"/>
    </location>
</feature>
<dbReference type="InterPro" id="IPR050095">
    <property type="entry name" value="ECF_ABC_transporter_ATP-bd"/>
</dbReference>
<dbReference type="PROSITE" id="PS50893">
    <property type="entry name" value="ABC_TRANSPORTER_2"/>
    <property type="match status" value="2"/>
</dbReference>
<dbReference type="InterPro" id="IPR015856">
    <property type="entry name" value="ABC_transpr_CbiO/EcfA_su"/>
</dbReference>
<name>A0ABN2L2K2_9MICC</name>
<sequence>MTVPTVRRPAAPAARGARVEARGFGWHHPGRETAALRDLDLVVEPGERVLLLGPSGAGKSTLLHALAGVLHDDDGQSGSGELLLDGTLPARARGRAGLVQQDPESQVVLSRIGDDTAFGLENLAVPHEQIWPRVRAALDAVGLDLPLDHSTAALSGGQKQRLALAGAVAMSPGLLLLDEPTANLDPAGVRQVRDAVVSCLDRSGATLVVVEHRVAVWAEVVDRVVVLGRDGGITHDGPPGRMLGAAVEELSRAGVWVPGRVPATREPARASAGPAGCPAAGPSATGRPGADREPLLSTAGLGVSRSQPSARQLRARRRERRRDRPVDDAVTGRDLPTAVAGVELGLRPGRALALIGPNGAGKSTLALTVAGLLAPVRGTVRAHPLLDRGAGPDPLEWSGRELVARIGTVFQEPEHQFLRATVRAELEHGPRLAGTPAAERERRTDELLHRLRLAHLADANPFTLSGGEKRRLSVATVLATDPDVLVLDEPTFGQDALTWAELVDLLVELIDAGTSVLVVTHDEDFVRALGAEVLALGRAPEVGGAARAAPPAVPAASAPPAASTAPVPPIVPADPAASTAPTVPAARTVPTAPAASAVAAAPAVPARRESVR</sequence>
<dbReference type="Proteomes" id="UP001501204">
    <property type="component" value="Unassembled WGS sequence"/>
</dbReference>
<gene>
    <name evidence="7" type="ORF">GCM10009767_33570</name>
</gene>
<evidence type="ECO:0000256" key="5">
    <source>
        <dbReference type="SAM" id="MobiDB-lite"/>
    </source>
</evidence>
<keyword evidence="8" id="KW-1185">Reference proteome</keyword>
<dbReference type="InterPro" id="IPR003593">
    <property type="entry name" value="AAA+_ATPase"/>
</dbReference>
<feature type="domain" description="ABC transporter" evidence="6">
    <location>
        <begin position="19"/>
        <end position="255"/>
    </location>
</feature>
<evidence type="ECO:0000256" key="2">
    <source>
        <dbReference type="ARBA" id="ARBA00022448"/>
    </source>
</evidence>
<dbReference type="PROSITE" id="PS00211">
    <property type="entry name" value="ABC_TRANSPORTER_1"/>
    <property type="match status" value="2"/>
</dbReference>
<evidence type="ECO:0000313" key="7">
    <source>
        <dbReference type="EMBL" id="GAA1772914.1"/>
    </source>
</evidence>
<evidence type="ECO:0000256" key="1">
    <source>
        <dbReference type="ARBA" id="ARBA00005417"/>
    </source>
</evidence>
<dbReference type="EMBL" id="BAAAOA010000046">
    <property type="protein sequence ID" value="GAA1772914.1"/>
    <property type="molecule type" value="Genomic_DNA"/>
</dbReference>
<keyword evidence="4 7" id="KW-0067">ATP-binding</keyword>
<dbReference type="InterPro" id="IPR017871">
    <property type="entry name" value="ABC_transporter-like_CS"/>
</dbReference>
<evidence type="ECO:0000256" key="3">
    <source>
        <dbReference type="ARBA" id="ARBA00022741"/>
    </source>
</evidence>
<keyword evidence="3" id="KW-0547">Nucleotide-binding</keyword>
<comment type="caution">
    <text evidence="7">The sequence shown here is derived from an EMBL/GenBank/DDBJ whole genome shotgun (WGS) entry which is preliminary data.</text>
</comment>
<feature type="compositionally biased region" description="Low complexity" evidence="5">
    <location>
        <begin position="573"/>
        <end position="585"/>
    </location>
</feature>
<feature type="domain" description="ABC transporter" evidence="6">
    <location>
        <begin position="324"/>
        <end position="563"/>
    </location>
</feature>
<keyword evidence="2" id="KW-0813">Transport</keyword>
<evidence type="ECO:0000256" key="4">
    <source>
        <dbReference type="ARBA" id="ARBA00022840"/>
    </source>
</evidence>
<dbReference type="SUPFAM" id="SSF52540">
    <property type="entry name" value="P-loop containing nucleoside triphosphate hydrolases"/>
    <property type="match status" value="2"/>
</dbReference>
<dbReference type="PANTHER" id="PTHR43553">
    <property type="entry name" value="HEAVY METAL TRANSPORTER"/>
    <property type="match status" value="1"/>
</dbReference>
<feature type="compositionally biased region" description="Low complexity" evidence="5">
    <location>
        <begin position="269"/>
        <end position="286"/>
    </location>
</feature>
<protein>
    <submittedName>
        <fullName evidence="7">ATP-binding cassette domain-containing protein</fullName>
    </submittedName>
</protein>
<dbReference type="GO" id="GO:0005524">
    <property type="term" value="F:ATP binding"/>
    <property type="evidence" value="ECO:0007669"/>
    <property type="project" value="UniProtKB-KW"/>
</dbReference>
<dbReference type="InterPro" id="IPR027417">
    <property type="entry name" value="P-loop_NTPase"/>
</dbReference>
<reference evidence="7 8" key="1">
    <citation type="journal article" date="2019" name="Int. J. Syst. Evol. Microbiol.">
        <title>The Global Catalogue of Microorganisms (GCM) 10K type strain sequencing project: providing services to taxonomists for standard genome sequencing and annotation.</title>
        <authorList>
            <consortium name="The Broad Institute Genomics Platform"/>
            <consortium name="The Broad Institute Genome Sequencing Center for Infectious Disease"/>
            <person name="Wu L."/>
            <person name="Ma J."/>
        </authorList>
    </citation>
    <scope>NUCLEOTIDE SEQUENCE [LARGE SCALE GENOMIC DNA]</scope>
    <source>
        <strain evidence="7 8">JCM 14735</strain>
    </source>
</reference>
<dbReference type="InterPro" id="IPR003439">
    <property type="entry name" value="ABC_transporter-like_ATP-bd"/>
</dbReference>
<dbReference type="Gene3D" id="3.40.50.300">
    <property type="entry name" value="P-loop containing nucleotide triphosphate hydrolases"/>
    <property type="match status" value="2"/>
</dbReference>
<proteinExistence type="inferred from homology"/>
<comment type="similarity">
    <text evidence="1">Belongs to the ABC transporter superfamily.</text>
</comment>